<evidence type="ECO:0000256" key="1">
    <source>
        <dbReference type="SAM" id="MobiDB-lite"/>
    </source>
</evidence>
<sequence length="235" mass="25944">MIPTNPDPDRLDRTSCRESAVIRLGPSHRRALHRRQGADRPCCGPGSPMDGAFLQETHQQVRHVLEPLLQLEKTLRKITEASQSTSFDWHGDLWKDEELNGVLHDMPGPVGQADSPTSHKSSKGFLEENAVQAGEGTGTPLHELMRMSEASSLSHASLSSANGTSTRARVRISDSDGHRWTFDHKSQLAYHGHHAYTTHLEHPHRWWCVGCSVACAILRHPSLAPVPQAPGRGFS</sequence>
<dbReference type="EMBL" id="CAXAMN010018435">
    <property type="protein sequence ID" value="CAK9052419.1"/>
    <property type="molecule type" value="Genomic_DNA"/>
</dbReference>
<protein>
    <submittedName>
        <fullName evidence="2">Uncharacterized protein</fullName>
    </submittedName>
</protein>
<dbReference type="Proteomes" id="UP001642484">
    <property type="component" value="Unassembled WGS sequence"/>
</dbReference>
<evidence type="ECO:0000313" key="2">
    <source>
        <dbReference type="EMBL" id="CAK9052419.1"/>
    </source>
</evidence>
<evidence type="ECO:0000313" key="3">
    <source>
        <dbReference type="Proteomes" id="UP001642484"/>
    </source>
</evidence>
<comment type="caution">
    <text evidence="2">The sequence shown here is derived from an EMBL/GenBank/DDBJ whole genome shotgun (WGS) entry which is preliminary data.</text>
</comment>
<name>A0ABP0MQX0_9DINO</name>
<reference evidence="2 3" key="1">
    <citation type="submission" date="2024-02" db="EMBL/GenBank/DDBJ databases">
        <authorList>
            <person name="Chen Y."/>
            <person name="Shah S."/>
            <person name="Dougan E. K."/>
            <person name="Thang M."/>
            <person name="Chan C."/>
        </authorList>
    </citation>
    <scope>NUCLEOTIDE SEQUENCE [LARGE SCALE GENOMIC DNA]</scope>
</reference>
<proteinExistence type="predicted"/>
<gene>
    <name evidence="2" type="ORF">CCMP2556_LOCUS26444</name>
</gene>
<keyword evidence="3" id="KW-1185">Reference proteome</keyword>
<organism evidence="2 3">
    <name type="scientific">Durusdinium trenchii</name>
    <dbReference type="NCBI Taxonomy" id="1381693"/>
    <lineage>
        <taxon>Eukaryota</taxon>
        <taxon>Sar</taxon>
        <taxon>Alveolata</taxon>
        <taxon>Dinophyceae</taxon>
        <taxon>Suessiales</taxon>
        <taxon>Symbiodiniaceae</taxon>
        <taxon>Durusdinium</taxon>
    </lineage>
</organism>
<feature type="region of interest" description="Disordered" evidence="1">
    <location>
        <begin position="101"/>
        <end position="122"/>
    </location>
</feature>
<accession>A0ABP0MQX0</accession>